<comment type="caution">
    <text evidence="4">The sequence shown here is derived from an EMBL/GenBank/DDBJ whole genome shotgun (WGS) entry which is preliminary data.</text>
</comment>
<reference evidence="4 5" key="1">
    <citation type="journal article" date="2016" name="Nat. Commun.">
        <title>Thousands of microbial genomes shed light on interconnected biogeochemical processes in an aquifer system.</title>
        <authorList>
            <person name="Anantharaman K."/>
            <person name="Brown C.T."/>
            <person name="Hug L.A."/>
            <person name="Sharon I."/>
            <person name="Castelle C.J."/>
            <person name="Probst A.J."/>
            <person name="Thomas B.C."/>
            <person name="Singh A."/>
            <person name="Wilkins M.J."/>
            <person name="Karaoz U."/>
            <person name="Brodie E.L."/>
            <person name="Williams K.H."/>
            <person name="Hubbard S.S."/>
            <person name="Banfield J.F."/>
        </authorList>
    </citation>
    <scope>NUCLEOTIDE SEQUENCE [LARGE SCALE GENOMIC DNA]</scope>
</reference>
<dbReference type="InterPro" id="IPR004441">
    <property type="entry name" value="rRNA_MeTrfase_TrmH"/>
</dbReference>
<dbReference type="PANTHER" id="PTHR46429">
    <property type="entry name" value="23S RRNA (GUANOSINE-2'-O-)-METHYLTRANSFERASE RLMB"/>
    <property type="match status" value="1"/>
</dbReference>
<dbReference type="PANTHER" id="PTHR46429:SF1">
    <property type="entry name" value="23S RRNA (GUANOSINE-2'-O-)-METHYLTRANSFERASE RLMB"/>
    <property type="match status" value="1"/>
</dbReference>
<gene>
    <name evidence="4" type="ORF">A2837_03125</name>
</gene>
<name>A0A1F6BX03_9BACT</name>
<feature type="domain" description="tRNA/rRNA methyltransferase SpoU type" evidence="3">
    <location>
        <begin position="12"/>
        <end position="160"/>
    </location>
</feature>
<dbReference type="GO" id="GO:0008173">
    <property type="term" value="F:RNA methyltransferase activity"/>
    <property type="evidence" value="ECO:0007669"/>
    <property type="project" value="InterPro"/>
</dbReference>
<evidence type="ECO:0000313" key="5">
    <source>
        <dbReference type="Proteomes" id="UP000176322"/>
    </source>
</evidence>
<dbReference type="Pfam" id="PF00588">
    <property type="entry name" value="SpoU_methylase"/>
    <property type="match status" value="1"/>
</dbReference>
<dbReference type="AlphaFoldDB" id="A0A1F6BX03"/>
<dbReference type="GO" id="GO:0005829">
    <property type="term" value="C:cytosol"/>
    <property type="evidence" value="ECO:0007669"/>
    <property type="project" value="TreeGrafter"/>
</dbReference>
<proteinExistence type="predicted"/>
<sequence>MLVSPDQLMHKIVILDNIRSAHNVGSIFRTADGAGAEKIYLLGYTPAPRDRFGRVSAEIAKTSLGASETIPWECVNTEDATTLLTRLKADGFEVVAIEQTSESISLQNFVPQPKVAYIFGNEIDGVSANLIKEADIVVEIPMLGMKESLNVSVSAGIVLFH</sequence>
<evidence type="ECO:0000256" key="2">
    <source>
        <dbReference type="ARBA" id="ARBA00022679"/>
    </source>
</evidence>
<dbReference type="SUPFAM" id="SSF75217">
    <property type="entry name" value="alpha/beta knot"/>
    <property type="match status" value="1"/>
</dbReference>
<dbReference type="GO" id="GO:0032259">
    <property type="term" value="P:methylation"/>
    <property type="evidence" value="ECO:0007669"/>
    <property type="project" value="UniProtKB-KW"/>
</dbReference>
<dbReference type="GO" id="GO:0006396">
    <property type="term" value="P:RNA processing"/>
    <property type="evidence" value="ECO:0007669"/>
    <property type="project" value="InterPro"/>
</dbReference>
<evidence type="ECO:0000313" key="4">
    <source>
        <dbReference type="EMBL" id="OGG41474.1"/>
    </source>
</evidence>
<keyword evidence="2" id="KW-0808">Transferase</keyword>
<dbReference type="InterPro" id="IPR029028">
    <property type="entry name" value="Alpha/beta_knot_MTases"/>
</dbReference>
<protein>
    <recommendedName>
        <fullName evidence="3">tRNA/rRNA methyltransferase SpoU type domain-containing protein</fullName>
    </recommendedName>
</protein>
<evidence type="ECO:0000259" key="3">
    <source>
        <dbReference type="Pfam" id="PF00588"/>
    </source>
</evidence>
<dbReference type="Proteomes" id="UP000176322">
    <property type="component" value="Unassembled WGS sequence"/>
</dbReference>
<accession>A0A1F6BX03</accession>
<dbReference type="EMBL" id="MFKO01000008">
    <property type="protein sequence ID" value="OGG41474.1"/>
    <property type="molecule type" value="Genomic_DNA"/>
</dbReference>
<organism evidence="4 5">
    <name type="scientific">Candidatus Kaiserbacteria bacterium RIFCSPHIGHO2_01_FULL_46_22</name>
    <dbReference type="NCBI Taxonomy" id="1798475"/>
    <lineage>
        <taxon>Bacteria</taxon>
        <taxon>Candidatus Kaiseribacteriota</taxon>
    </lineage>
</organism>
<dbReference type="InterPro" id="IPR001537">
    <property type="entry name" value="SpoU_MeTrfase"/>
</dbReference>
<dbReference type="InterPro" id="IPR029026">
    <property type="entry name" value="tRNA_m1G_MTases_N"/>
</dbReference>
<keyword evidence="1" id="KW-0489">Methyltransferase</keyword>
<dbReference type="GO" id="GO:0003723">
    <property type="term" value="F:RNA binding"/>
    <property type="evidence" value="ECO:0007669"/>
    <property type="project" value="InterPro"/>
</dbReference>
<evidence type="ECO:0000256" key="1">
    <source>
        <dbReference type="ARBA" id="ARBA00022603"/>
    </source>
</evidence>
<dbReference type="STRING" id="1798475.A2837_03125"/>
<dbReference type="Gene3D" id="3.40.1280.10">
    <property type="match status" value="1"/>
</dbReference>